<dbReference type="EMBL" id="JADOEL010000005">
    <property type="protein sequence ID" value="MBF8177700.1"/>
    <property type="molecule type" value="Genomic_DNA"/>
</dbReference>
<organism evidence="1 2">
    <name type="scientific">Herminiimonas contaminans</name>
    <dbReference type="NCBI Taxonomy" id="1111140"/>
    <lineage>
        <taxon>Bacteria</taxon>
        <taxon>Pseudomonadati</taxon>
        <taxon>Pseudomonadota</taxon>
        <taxon>Betaproteobacteria</taxon>
        <taxon>Burkholderiales</taxon>
        <taxon>Oxalobacteraceae</taxon>
        <taxon>Herminiimonas</taxon>
    </lineage>
</organism>
<dbReference type="RefSeq" id="WP_195875290.1">
    <property type="nucleotide sequence ID" value="NZ_JADOEL010000005.1"/>
</dbReference>
<reference evidence="1 2" key="1">
    <citation type="submission" date="2020-11" db="EMBL/GenBank/DDBJ databases">
        <title>WGS of Herminiimonas contaminans strain Marseille-Q4544 isolated from planarians Schmidtea mediterranea.</title>
        <authorList>
            <person name="Kangale L."/>
        </authorList>
    </citation>
    <scope>NUCLEOTIDE SEQUENCE [LARGE SCALE GENOMIC DNA]</scope>
    <source>
        <strain evidence="1 2">Marseille-Q4544</strain>
    </source>
</reference>
<protein>
    <submittedName>
        <fullName evidence="1">Uncharacterized protein</fullName>
    </submittedName>
</protein>
<gene>
    <name evidence="1" type="ORF">IXC47_08410</name>
</gene>
<keyword evidence="2" id="KW-1185">Reference proteome</keyword>
<comment type="caution">
    <text evidence="1">The sequence shown here is derived from an EMBL/GenBank/DDBJ whole genome shotgun (WGS) entry which is preliminary data.</text>
</comment>
<sequence>MSTRKRWRAPVAKPGELKIAYGKERHDDPDLMICWGAGGATKRDSHVLFHFFYHVALPESGTNLVKELEARGYDITTLKFSIMKKSG</sequence>
<dbReference type="Proteomes" id="UP000657372">
    <property type="component" value="Unassembled WGS sequence"/>
</dbReference>
<name>A0ABS0ES75_9BURK</name>
<proteinExistence type="predicted"/>
<accession>A0ABS0ES75</accession>
<evidence type="ECO:0000313" key="1">
    <source>
        <dbReference type="EMBL" id="MBF8177700.1"/>
    </source>
</evidence>
<evidence type="ECO:0000313" key="2">
    <source>
        <dbReference type="Proteomes" id="UP000657372"/>
    </source>
</evidence>